<dbReference type="EMBL" id="UXUI01007267">
    <property type="protein sequence ID" value="VDD86653.1"/>
    <property type="molecule type" value="Genomic_DNA"/>
</dbReference>
<dbReference type="Pfam" id="PF14724">
    <property type="entry name" value="mit_SMPDase"/>
    <property type="match status" value="1"/>
</dbReference>
<organism evidence="8">
    <name type="scientific">Enterobius vermicularis</name>
    <name type="common">Human pinworm</name>
    <dbReference type="NCBI Taxonomy" id="51028"/>
    <lineage>
        <taxon>Eukaryota</taxon>
        <taxon>Metazoa</taxon>
        <taxon>Ecdysozoa</taxon>
        <taxon>Nematoda</taxon>
        <taxon>Chromadorea</taxon>
        <taxon>Rhabditida</taxon>
        <taxon>Spirurina</taxon>
        <taxon>Oxyuridomorpha</taxon>
        <taxon>Oxyuroidea</taxon>
        <taxon>Oxyuridae</taxon>
        <taxon>Enterobius</taxon>
    </lineage>
</organism>
<keyword evidence="3 5" id="KW-1133">Transmembrane helix</keyword>
<dbReference type="GO" id="GO:0016020">
    <property type="term" value="C:membrane"/>
    <property type="evidence" value="ECO:0007669"/>
    <property type="project" value="UniProtKB-SubCell"/>
</dbReference>
<dbReference type="InterPro" id="IPR024129">
    <property type="entry name" value="Sphingomy_SMPD4"/>
</dbReference>
<accession>A0A0N4UX44</accession>
<name>A0A0N4UX44_ENTVE</name>
<keyword evidence="4 5" id="KW-0472">Membrane</keyword>
<dbReference type="PANTHER" id="PTHR12988">
    <property type="entry name" value="SPHINGOMYELIN PHOSPHODIESTERASE 4"/>
    <property type="match status" value="1"/>
</dbReference>
<dbReference type="Proteomes" id="UP000274131">
    <property type="component" value="Unassembled WGS sequence"/>
</dbReference>
<dbReference type="GO" id="GO:0006685">
    <property type="term" value="P:sphingomyelin catabolic process"/>
    <property type="evidence" value="ECO:0007669"/>
    <property type="project" value="TreeGrafter"/>
</dbReference>
<evidence type="ECO:0000313" key="8">
    <source>
        <dbReference type="WBParaSite" id="EVEC_0000208801-mRNA-1"/>
    </source>
</evidence>
<protein>
    <submittedName>
        <fullName evidence="8">Sphingomyelin phosphodiesterase 4</fullName>
    </submittedName>
</protein>
<evidence type="ECO:0000313" key="7">
    <source>
        <dbReference type="Proteomes" id="UP000274131"/>
    </source>
</evidence>
<dbReference type="GO" id="GO:0046475">
    <property type="term" value="P:glycerophospholipid catabolic process"/>
    <property type="evidence" value="ECO:0007669"/>
    <property type="project" value="TreeGrafter"/>
</dbReference>
<dbReference type="GO" id="GO:0046513">
    <property type="term" value="P:ceramide biosynthetic process"/>
    <property type="evidence" value="ECO:0007669"/>
    <property type="project" value="TreeGrafter"/>
</dbReference>
<dbReference type="AlphaFoldDB" id="A0A0N4UX44"/>
<evidence type="ECO:0000256" key="1">
    <source>
        <dbReference type="ARBA" id="ARBA00004167"/>
    </source>
</evidence>
<gene>
    <name evidence="6" type="ORF">EVEC_LOCUS1796</name>
</gene>
<dbReference type="PANTHER" id="PTHR12988:SF6">
    <property type="entry name" value="SPHINGOMYELIN PHOSPHODIESTERASE 4"/>
    <property type="match status" value="1"/>
</dbReference>
<proteinExistence type="predicted"/>
<evidence type="ECO:0000256" key="4">
    <source>
        <dbReference type="ARBA" id="ARBA00023136"/>
    </source>
</evidence>
<feature type="transmembrane region" description="Helical" evidence="5">
    <location>
        <begin position="536"/>
        <end position="562"/>
    </location>
</feature>
<keyword evidence="2 5" id="KW-0812">Transmembrane</keyword>
<reference evidence="8" key="1">
    <citation type="submission" date="2017-02" db="UniProtKB">
        <authorList>
            <consortium name="WormBaseParasite"/>
        </authorList>
    </citation>
    <scope>IDENTIFICATION</scope>
</reference>
<sequence length="563" mass="64276">MALELECSDLKSRQASHGFVNDEAYAEAVVERIFCDTKYDLLSVFPFSMGSLTNDYAEVIDTIGTKSLAFQILVESGGDLFAFFITSFALHLERSPCRLPFRIVQNSVYMSLLSEYVCYMMPTGEEPIIPAHERSSIVNTPSNSSFVSPLKLIREDALRRFEISSATHSLRSLHSYSRLLNAQFFSFIHILVQNLTSLSSWPSDYRLGALRYVLKELHVFVLAETENAVLAQLKSQLHYNPPFGDCLFSFFSSLFKKWPANVSFSVLFDVWVTWIRPWRYFDTRGTNDVQRVMQFLQANTRFYTELSDMFWQRTFHFSNVRDVQSVQSYILVLTAPELISVIPDDSTVALKNAISELEVLVAKVKGASCDETPAVFSPALNSDLNASRSFVEDRVVKKNGLELPDHMVDPISKMMYLTPLGRQQLGKGTHRFDLSHCSDATPPLISPLQTNEVWWLSRLLYKLSIALNRTKPLQYLSECYGKEDSLIGTVARIILDPEYPRKVVPMFTTQVPFQKPCLNLRYLAQYKFVIPFCISVLLHLFIPLSYNFVISGTIFAFAYFCYS</sequence>
<reference evidence="6 7" key="2">
    <citation type="submission" date="2018-10" db="EMBL/GenBank/DDBJ databases">
        <authorList>
            <consortium name="Pathogen Informatics"/>
        </authorList>
    </citation>
    <scope>NUCLEOTIDE SEQUENCE [LARGE SCALE GENOMIC DNA]</scope>
</reference>
<comment type="subcellular location">
    <subcellularLocation>
        <location evidence="1">Membrane</location>
        <topology evidence="1">Single-pass membrane protein</topology>
    </subcellularLocation>
</comment>
<evidence type="ECO:0000256" key="3">
    <source>
        <dbReference type="ARBA" id="ARBA00022989"/>
    </source>
</evidence>
<keyword evidence="7" id="KW-1185">Reference proteome</keyword>
<dbReference type="GO" id="GO:0050290">
    <property type="term" value="F:sphingomyelin phosphodiesterase D activity"/>
    <property type="evidence" value="ECO:0007669"/>
    <property type="project" value="InterPro"/>
</dbReference>
<dbReference type="STRING" id="51028.A0A0N4UX44"/>
<dbReference type="OrthoDB" id="2359216at2759"/>
<evidence type="ECO:0000313" key="6">
    <source>
        <dbReference type="EMBL" id="VDD86653.1"/>
    </source>
</evidence>
<evidence type="ECO:0000256" key="2">
    <source>
        <dbReference type="ARBA" id="ARBA00022692"/>
    </source>
</evidence>
<dbReference type="WBParaSite" id="EVEC_0000208801-mRNA-1">
    <property type="protein sequence ID" value="EVEC_0000208801-mRNA-1"/>
    <property type="gene ID" value="EVEC_0000208801"/>
</dbReference>
<evidence type="ECO:0000256" key="5">
    <source>
        <dbReference type="SAM" id="Phobius"/>
    </source>
</evidence>